<protein>
    <recommendedName>
        <fullName evidence="3">Pyridoxamine 5'-phosphate oxidase putative domain-containing protein</fullName>
    </recommendedName>
</protein>
<organism evidence="1 2">
    <name type="scientific">Lactobacillus helveticus</name>
    <name type="common">Lactobacillus suntoryeus</name>
    <dbReference type="NCBI Taxonomy" id="1587"/>
    <lineage>
        <taxon>Bacteria</taxon>
        <taxon>Bacillati</taxon>
        <taxon>Bacillota</taxon>
        <taxon>Bacilli</taxon>
        <taxon>Lactobacillales</taxon>
        <taxon>Lactobacillaceae</taxon>
        <taxon>Lactobacillus</taxon>
    </lineage>
</organism>
<dbReference type="Proteomes" id="UP000267945">
    <property type="component" value="Chromosome"/>
</dbReference>
<name>A0A3Q8SP22_LACHE</name>
<proteinExistence type="predicted"/>
<dbReference type="AlphaFoldDB" id="A0A3Q8SP22"/>
<reference evidence="1 2" key="1">
    <citation type="submission" date="2017-02" db="EMBL/GenBank/DDBJ databases">
        <title>Complete genome sequence of Lactobacillus helveticus.</title>
        <authorList>
            <person name="Kim J.F."/>
            <person name="Chung Y."/>
            <person name="Kwak M."/>
        </authorList>
    </citation>
    <scope>NUCLEOTIDE SEQUENCE [LARGE SCALE GENOMIC DNA]</scope>
    <source>
        <strain evidence="1 2">LH5</strain>
    </source>
</reference>
<evidence type="ECO:0008006" key="3">
    <source>
        <dbReference type="Google" id="ProtNLM"/>
    </source>
</evidence>
<evidence type="ECO:0000313" key="1">
    <source>
        <dbReference type="EMBL" id="AZK90773.1"/>
    </source>
</evidence>
<accession>A0A3Q8SP22</accession>
<evidence type="ECO:0000313" key="2">
    <source>
        <dbReference type="Proteomes" id="UP000267945"/>
    </source>
</evidence>
<dbReference type="EMBL" id="CP019581">
    <property type="protein sequence ID" value="AZK90773.1"/>
    <property type="molecule type" value="Genomic_DNA"/>
</dbReference>
<sequence length="85" mass="9896">MSSIMKQHVPKLTYDISNNEFLDLIVDCFHSAIFGTVDENGEPHTNVIDIDFNENERLIFATTNQKSFYRKFEEAQSCINYSIAW</sequence>
<dbReference type="Gene3D" id="2.30.110.10">
    <property type="entry name" value="Electron Transport, Fmn-binding Protein, Chain A"/>
    <property type="match status" value="1"/>
</dbReference>
<gene>
    <name evidence="1" type="ORF">LH5_00512</name>
</gene>
<dbReference type="InterPro" id="IPR012349">
    <property type="entry name" value="Split_barrel_FMN-bd"/>
</dbReference>